<sequence length="319" mass="34145">MSELVIASQLDATFNNALRERLANSHPNAKVVEVPVGVPSDLPPEASILMGRPINVRGYQAPDTPPPGWPYGLRWIQLASSGIDFYPAWLFDGLPVTTARGSASDPIAEFALAAIFAYNKHLPDIWVQNSDWQFTALTPVKGQTLGILGFGSIGSSLATKAKALGLRVIALRQSDTPLGVEGVETARDIHHLFAESDHLVLAAPLTPGTRHLVNAQVLASAKPGLHLINIARGGLVDQDALLNALDHGPLGFASLDVTEPEPLPEGHRLYSHPKVRLSPHTSAISTKGGEAIADILLDNLERFLAGQPLHNLADRTRGY</sequence>
<dbReference type="KEGG" id="pez:HWQ56_13315"/>
<organism evidence="4 5">
    <name type="scientific">Pseudomonas eucalypticola</name>
    <dbReference type="NCBI Taxonomy" id="2599595"/>
    <lineage>
        <taxon>Bacteria</taxon>
        <taxon>Pseudomonadati</taxon>
        <taxon>Pseudomonadota</taxon>
        <taxon>Gammaproteobacteria</taxon>
        <taxon>Pseudomonadales</taxon>
        <taxon>Pseudomonadaceae</taxon>
        <taxon>Pseudomonas</taxon>
    </lineage>
</organism>
<dbReference type="Proteomes" id="UP000509568">
    <property type="component" value="Chromosome"/>
</dbReference>
<reference evidence="4 5" key="1">
    <citation type="submission" date="2020-06" db="EMBL/GenBank/DDBJ databases">
        <title>Pseudomonas eucalypticola sp. nov., an endophyte of Eucalyptus dunnii leaves with biocontrol ability of eucalyptus leaf blight.</title>
        <authorList>
            <person name="Liu Y."/>
            <person name="Song Z."/>
            <person name="Zeng H."/>
            <person name="Lu M."/>
            <person name="Wang X."/>
            <person name="Lian X."/>
            <person name="Zhang Q."/>
        </authorList>
    </citation>
    <scope>NUCLEOTIDE SEQUENCE [LARGE SCALE GENOMIC DNA]</scope>
    <source>
        <strain evidence="4 5">NP-1</strain>
    </source>
</reference>
<accession>A0A7D5D7K4</accession>
<evidence type="ECO:0000256" key="1">
    <source>
        <dbReference type="ARBA" id="ARBA00023002"/>
    </source>
</evidence>
<dbReference type="PANTHER" id="PTHR43333">
    <property type="entry name" value="2-HACID_DH_C DOMAIN-CONTAINING PROTEIN"/>
    <property type="match status" value="1"/>
</dbReference>
<dbReference type="CDD" id="cd12180">
    <property type="entry name" value="2-Hacid_dh_15"/>
    <property type="match status" value="1"/>
</dbReference>
<gene>
    <name evidence="4" type="ORF">HWQ56_13315</name>
</gene>
<protein>
    <submittedName>
        <fullName evidence="4">Dihydrofolate reductase</fullName>
    </submittedName>
</protein>
<evidence type="ECO:0000256" key="2">
    <source>
        <dbReference type="ARBA" id="ARBA00023027"/>
    </source>
</evidence>
<evidence type="ECO:0000259" key="3">
    <source>
        <dbReference type="Pfam" id="PF02826"/>
    </source>
</evidence>
<dbReference type="Gene3D" id="3.40.50.720">
    <property type="entry name" value="NAD(P)-binding Rossmann-like Domain"/>
    <property type="match status" value="2"/>
</dbReference>
<dbReference type="GO" id="GO:0016491">
    <property type="term" value="F:oxidoreductase activity"/>
    <property type="evidence" value="ECO:0007669"/>
    <property type="project" value="UniProtKB-KW"/>
</dbReference>
<dbReference type="InterPro" id="IPR006140">
    <property type="entry name" value="D-isomer_DH_NAD-bd"/>
</dbReference>
<evidence type="ECO:0000313" key="5">
    <source>
        <dbReference type="Proteomes" id="UP000509568"/>
    </source>
</evidence>
<feature type="domain" description="D-isomer specific 2-hydroxyacid dehydrogenase NAD-binding" evidence="3">
    <location>
        <begin position="123"/>
        <end position="282"/>
    </location>
</feature>
<keyword evidence="5" id="KW-1185">Reference proteome</keyword>
<evidence type="ECO:0000313" key="4">
    <source>
        <dbReference type="EMBL" id="QKZ04712.1"/>
    </source>
</evidence>
<keyword evidence="1" id="KW-0560">Oxidoreductase</keyword>
<dbReference type="SUPFAM" id="SSF51735">
    <property type="entry name" value="NAD(P)-binding Rossmann-fold domains"/>
    <property type="match status" value="1"/>
</dbReference>
<dbReference type="PANTHER" id="PTHR43333:SF1">
    <property type="entry name" value="D-ISOMER SPECIFIC 2-HYDROXYACID DEHYDROGENASE NAD-BINDING DOMAIN-CONTAINING PROTEIN"/>
    <property type="match status" value="1"/>
</dbReference>
<dbReference type="InterPro" id="IPR036291">
    <property type="entry name" value="NAD(P)-bd_dom_sf"/>
</dbReference>
<dbReference type="AlphaFoldDB" id="A0A7D5D7K4"/>
<dbReference type="Pfam" id="PF02826">
    <property type="entry name" value="2-Hacid_dh_C"/>
    <property type="match status" value="1"/>
</dbReference>
<dbReference type="EMBL" id="CP056030">
    <property type="protein sequence ID" value="QKZ04712.1"/>
    <property type="molecule type" value="Genomic_DNA"/>
</dbReference>
<dbReference type="GO" id="GO:0051287">
    <property type="term" value="F:NAD binding"/>
    <property type="evidence" value="ECO:0007669"/>
    <property type="project" value="InterPro"/>
</dbReference>
<name>A0A7D5D7K4_9PSED</name>
<proteinExistence type="predicted"/>
<keyword evidence="2" id="KW-0520">NAD</keyword>
<dbReference type="RefSeq" id="WP_176570784.1">
    <property type="nucleotide sequence ID" value="NZ_CP056030.1"/>
</dbReference>